<sequence>MLISREEPPADEGGSGYALYEFDAREWDAVLEDLFGTSLLGQSARRRWAEGLDPSITVHRFVSAREDGELVGVALLELPQRDNTHLAFVSIVVPAAHRGHGIGAALFDDAAALAASEGRDNLEIWTWDTLVEPGPGTISARQGDGAIDAAAPGARFLLKRGFQLVQVDTMSGWDLPPQAGLEAAAAEARAATPEGYRLVQWHGDTPERWVGDAALLQVAMSTDAPIGGSDLRAEVIDADRIRAIDRGRRAGGLDQLVTSVEHDGTLVGITRLVRDTARPQVGDQWDTLVLGHIGATGSAGS</sequence>
<dbReference type="GO" id="GO:0016747">
    <property type="term" value="F:acyltransferase activity, transferring groups other than amino-acyl groups"/>
    <property type="evidence" value="ECO:0007669"/>
    <property type="project" value="InterPro"/>
</dbReference>
<dbReference type="KEGG" id="tes:BW730_03015"/>
<dbReference type="SUPFAM" id="SSF55729">
    <property type="entry name" value="Acyl-CoA N-acyltransferases (Nat)"/>
    <property type="match status" value="1"/>
</dbReference>
<dbReference type="Proteomes" id="UP000188145">
    <property type="component" value="Chromosome"/>
</dbReference>
<dbReference type="Pfam" id="PF00583">
    <property type="entry name" value="Acetyltransf_1"/>
    <property type="match status" value="1"/>
</dbReference>
<accession>A0A1Q2CKM0</accession>
<feature type="domain" description="N-acetyltransferase" evidence="1">
    <location>
        <begin position="17"/>
        <end position="182"/>
    </location>
</feature>
<dbReference type="Gene3D" id="3.40.630.30">
    <property type="match status" value="1"/>
</dbReference>
<evidence type="ECO:0000313" key="2">
    <source>
        <dbReference type="EMBL" id="AQP46656.1"/>
    </source>
</evidence>
<dbReference type="PROSITE" id="PS51186">
    <property type="entry name" value="GNAT"/>
    <property type="match status" value="1"/>
</dbReference>
<dbReference type="CDD" id="cd04301">
    <property type="entry name" value="NAT_SF"/>
    <property type="match status" value="1"/>
</dbReference>
<dbReference type="EMBL" id="CP019606">
    <property type="protein sequence ID" value="AQP46656.1"/>
    <property type="molecule type" value="Genomic_DNA"/>
</dbReference>
<reference evidence="3" key="1">
    <citation type="submission" date="2017-02" db="EMBL/GenBank/DDBJ databases">
        <title>Tessaracoccus aquaemaris sp. nov., isolated from the intestine of a Korean rockfish, Sebastes schlegelii, in a marine aquaculture pond.</title>
        <authorList>
            <person name="Tak E.J."/>
            <person name="Bae J.-W."/>
        </authorList>
    </citation>
    <scope>NUCLEOTIDE SEQUENCE [LARGE SCALE GENOMIC DNA]</scope>
    <source>
        <strain evidence="3">NSG39</strain>
    </source>
</reference>
<name>A0A1Q2CKM0_9ACTN</name>
<evidence type="ECO:0000313" key="3">
    <source>
        <dbReference type="Proteomes" id="UP000188145"/>
    </source>
</evidence>
<dbReference type="OrthoDB" id="4119890at2"/>
<proteinExistence type="predicted"/>
<dbReference type="AlphaFoldDB" id="A0A1Q2CKM0"/>
<dbReference type="STRING" id="1332264.BW730_03015"/>
<gene>
    <name evidence="2" type="ORF">BW730_03015</name>
</gene>
<dbReference type="InterPro" id="IPR000182">
    <property type="entry name" value="GNAT_dom"/>
</dbReference>
<protein>
    <recommendedName>
        <fullName evidence="1">N-acetyltransferase domain-containing protein</fullName>
    </recommendedName>
</protein>
<organism evidence="2 3">
    <name type="scientific">Tessaracoccus aquimaris</name>
    <dbReference type="NCBI Taxonomy" id="1332264"/>
    <lineage>
        <taxon>Bacteria</taxon>
        <taxon>Bacillati</taxon>
        <taxon>Actinomycetota</taxon>
        <taxon>Actinomycetes</taxon>
        <taxon>Propionibacteriales</taxon>
        <taxon>Propionibacteriaceae</taxon>
        <taxon>Tessaracoccus</taxon>
    </lineage>
</organism>
<evidence type="ECO:0000259" key="1">
    <source>
        <dbReference type="PROSITE" id="PS51186"/>
    </source>
</evidence>
<dbReference type="InterPro" id="IPR016181">
    <property type="entry name" value="Acyl_CoA_acyltransferase"/>
</dbReference>
<keyword evidence="3" id="KW-1185">Reference proteome</keyword>
<dbReference type="RefSeq" id="WP_077684965.1">
    <property type="nucleotide sequence ID" value="NZ_CP019606.1"/>
</dbReference>